<protein>
    <submittedName>
        <fullName evidence="1">Methyltransferase domain protein</fullName>
    </submittedName>
</protein>
<dbReference type="RefSeq" id="WP_146458701.1">
    <property type="nucleotide sequence ID" value="NZ_SJPW01000004.1"/>
</dbReference>
<proteinExistence type="predicted"/>
<evidence type="ECO:0000313" key="2">
    <source>
        <dbReference type="Proteomes" id="UP000318288"/>
    </source>
</evidence>
<keyword evidence="1" id="KW-0489">Methyltransferase</keyword>
<organism evidence="1 2">
    <name type="scientific">Rubripirellula tenax</name>
    <dbReference type="NCBI Taxonomy" id="2528015"/>
    <lineage>
        <taxon>Bacteria</taxon>
        <taxon>Pseudomonadati</taxon>
        <taxon>Planctomycetota</taxon>
        <taxon>Planctomycetia</taxon>
        <taxon>Pirellulales</taxon>
        <taxon>Pirellulaceae</taxon>
        <taxon>Rubripirellula</taxon>
    </lineage>
</organism>
<sequence length="250" mass="28577">MTLNQITQRESLKLKFEAEDGHENPTGYRRYLSQLFGDTNLNDKRILEIGSGKGLISLHCGLSGAKHVISVEPEMEGSTSGVIAIQNERIKLLSLENVELRQEDFNSLDIAEGSVDLIVMIAVLNHLYETPQNASRDKDAFDKYVAIAEKLHTLLDEGGAIIATDACRYCLWTQLRRIGWPRKWCLTQRTIDWRIHQQPAVWEKIFRAAGFSRFEVKYPVPNRLRHLEPLINNPVGNFAVMGEFIFYAYK</sequence>
<keyword evidence="2" id="KW-1185">Reference proteome</keyword>
<dbReference type="GO" id="GO:0008168">
    <property type="term" value="F:methyltransferase activity"/>
    <property type="evidence" value="ECO:0007669"/>
    <property type="project" value="UniProtKB-KW"/>
</dbReference>
<reference evidence="1 2" key="1">
    <citation type="submission" date="2019-02" db="EMBL/GenBank/DDBJ databases">
        <title>Deep-cultivation of Planctomycetes and their phenomic and genomic characterization uncovers novel biology.</title>
        <authorList>
            <person name="Wiegand S."/>
            <person name="Jogler M."/>
            <person name="Boedeker C."/>
            <person name="Pinto D."/>
            <person name="Vollmers J."/>
            <person name="Rivas-Marin E."/>
            <person name="Kohn T."/>
            <person name="Peeters S.H."/>
            <person name="Heuer A."/>
            <person name="Rast P."/>
            <person name="Oberbeckmann S."/>
            <person name="Bunk B."/>
            <person name="Jeske O."/>
            <person name="Meyerdierks A."/>
            <person name="Storesund J.E."/>
            <person name="Kallscheuer N."/>
            <person name="Luecker S."/>
            <person name="Lage O.M."/>
            <person name="Pohl T."/>
            <person name="Merkel B.J."/>
            <person name="Hornburger P."/>
            <person name="Mueller R.-W."/>
            <person name="Bruemmer F."/>
            <person name="Labrenz M."/>
            <person name="Spormann A.M."/>
            <person name="Op Den Camp H."/>
            <person name="Overmann J."/>
            <person name="Amann R."/>
            <person name="Jetten M.S.M."/>
            <person name="Mascher T."/>
            <person name="Medema M.H."/>
            <person name="Devos D.P."/>
            <person name="Kaster A.-K."/>
            <person name="Ovreas L."/>
            <person name="Rohde M."/>
            <person name="Galperin M.Y."/>
            <person name="Jogler C."/>
        </authorList>
    </citation>
    <scope>NUCLEOTIDE SEQUENCE [LARGE SCALE GENOMIC DNA]</scope>
    <source>
        <strain evidence="1 2">Poly51</strain>
    </source>
</reference>
<gene>
    <name evidence="1" type="ORF">Poly51_32040</name>
</gene>
<dbReference type="CDD" id="cd02440">
    <property type="entry name" value="AdoMet_MTases"/>
    <property type="match status" value="1"/>
</dbReference>
<name>A0A5C6F0A9_9BACT</name>
<comment type="caution">
    <text evidence="1">The sequence shown here is derived from an EMBL/GenBank/DDBJ whole genome shotgun (WGS) entry which is preliminary data.</text>
</comment>
<dbReference type="InterPro" id="IPR029063">
    <property type="entry name" value="SAM-dependent_MTases_sf"/>
</dbReference>
<dbReference type="Pfam" id="PF13489">
    <property type="entry name" value="Methyltransf_23"/>
    <property type="match status" value="1"/>
</dbReference>
<dbReference type="EMBL" id="SJPW01000004">
    <property type="protein sequence ID" value="TWU54485.1"/>
    <property type="molecule type" value="Genomic_DNA"/>
</dbReference>
<dbReference type="GO" id="GO:0032259">
    <property type="term" value="P:methylation"/>
    <property type="evidence" value="ECO:0007669"/>
    <property type="project" value="UniProtKB-KW"/>
</dbReference>
<dbReference type="SUPFAM" id="SSF53335">
    <property type="entry name" value="S-adenosyl-L-methionine-dependent methyltransferases"/>
    <property type="match status" value="1"/>
</dbReference>
<evidence type="ECO:0000313" key="1">
    <source>
        <dbReference type="EMBL" id="TWU54485.1"/>
    </source>
</evidence>
<dbReference type="AlphaFoldDB" id="A0A5C6F0A9"/>
<dbReference type="Gene3D" id="3.40.50.150">
    <property type="entry name" value="Vaccinia Virus protein VP39"/>
    <property type="match status" value="1"/>
</dbReference>
<accession>A0A5C6F0A9</accession>
<dbReference type="Proteomes" id="UP000318288">
    <property type="component" value="Unassembled WGS sequence"/>
</dbReference>
<dbReference type="OrthoDB" id="9795634at2"/>
<keyword evidence="1" id="KW-0808">Transferase</keyword>